<sequence>MDHQTSFLDEDILERAFIETDECDMPKDRLYRAMDEFLSLMQARTHSHLAVSLSGGVDSMVIAYLLHKLKDKHGKFTIVAVHLDYGNRPESRAESDYVRRWCERFGIIFYVRRIDEVKRATTRRDAYERMSRDIRYKTYMKIMDEYNIPAICFGHHRGDVQENVISNMMKGLSLLNLNGMHASSIVNGVRIWRPLLAFDKTVIFDFAHRYGVPYFKDTTPKWSTRGKLRNQLVPLLRDMYGDGFLNNLSTLGTESMQCAALVDAQILAPILNSVGQSDVAVWIDCEKLLDQPLFVWKEVFRKVCHSMMGNSMVREKPMLELMQKLARLQTAPVGQAKHKKNDAAIGSWVTLKKDNRSFLTTNKQLIIFRDGFFQQRCYPSPQDPILAGETYAFGPWKVQTELLDENHATVQAAWNQKPLTIWDLVRANGVSYVFPNAPHLVIDCDSRLQVLRAIDKVITDVMPIVSSVGAFDVDEADESTSKWVYVTMTYSQ</sequence>
<name>A0ACC0VNR2_9STRA</name>
<organism evidence="1 2">
    <name type="scientific">Peronosclerospora sorghi</name>
    <dbReference type="NCBI Taxonomy" id="230839"/>
    <lineage>
        <taxon>Eukaryota</taxon>
        <taxon>Sar</taxon>
        <taxon>Stramenopiles</taxon>
        <taxon>Oomycota</taxon>
        <taxon>Peronosporomycetes</taxon>
        <taxon>Peronosporales</taxon>
        <taxon>Peronosporaceae</taxon>
        <taxon>Peronosclerospora</taxon>
    </lineage>
</organism>
<protein>
    <submittedName>
        <fullName evidence="1">Uncharacterized protein</fullName>
    </submittedName>
</protein>
<keyword evidence="2" id="KW-1185">Reference proteome</keyword>
<proteinExistence type="predicted"/>
<dbReference type="Proteomes" id="UP001163321">
    <property type="component" value="Chromosome 8"/>
</dbReference>
<reference evidence="1 2" key="1">
    <citation type="journal article" date="2022" name="bioRxiv">
        <title>The genome of the oomycete Peronosclerospora sorghi, a cosmopolitan pathogen of maize and sorghum, is inflated with dispersed pseudogenes.</title>
        <authorList>
            <person name="Fletcher K."/>
            <person name="Martin F."/>
            <person name="Isakeit T."/>
            <person name="Cavanaugh K."/>
            <person name="Magill C."/>
            <person name="Michelmore R."/>
        </authorList>
    </citation>
    <scope>NUCLEOTIDE SEQUENCE [LARGE SCALE GENOMIC DNA]</scope>
    <source>
        <strain evidence="1">P6</strain>
    </source>
</reference>
<evidence type="ECO:0000313" key="1">
    <source>
        <dbReference type="EMBL" id="KAI9908099.1"/>
    </source>
</evidence>
<comment type="caution">
    <text evidence="1">The sequence shown here is derived from an EMBL/GenBank/DDBJ whole genome shotgun (WGS) entry which is preliminary data.</text>
</comment>
<evidence type="ECO:0000313" key="2">
    <source>
        <dbReference type="Proteomes" id="UP001163321"/>
    </source>
</evidence>
<accession>A0ACC0VNR2</accession>
<dbReference type="EMBL" id="CM047587">
    <property type="protein sequence ID" value="KAI9908099.1"/>
    <property type="molecule type" value="Genomic_DNA"/>
</dbReference>
<gene>
    <name evidence="1" type="ORF">PsorP6_003157</name>
</gene>